<dbReference type="SUPFAM" id="SSF52821">
    <property type="entry name" value="Rhodanese/Cell cycle control phosphatase"/>
    <property type="match status" value="1"/>
</dbReference>
<keyword evidence="3" id="KW-1185">Reference proteome</keyword>
<dbReference type="InterPro" id="IPR020936">
    <property type="entry name" value="TrhO"/>
</dbReference>
<organism evidence="2 3">
    <name type="scientific">Miscanthus lutarioriparius</name>
    <dbReference type="NCBI Taxonomy" id="422564"/>
    <lineage>
        <taxon>Eukaryota</taxon>
        <taxon>Viridiplantae</taxon>
        <taxon>Streptophyta</taxon>
        <taxon>Embryophyta</taxon>
        <taxon>Tracheophyta</taxon>
        <taxon>Spermatophyta</taxon>
        <taxon>Magnoliopsida</taxon>
        <taxon>Liliopsida</taxon>
        <taxon>Poales</taxon>
        <taxon>Poaceae</taxon>
        <taxon>PACMAD clade</taxon>
        <taxon>Panicoideae</taxon>
        <taxon>Andropogonodae</taxon>
        <taxon>Andropogoneae</taxon>
        <taxon>Saccharinae</taxon>
        <taxon>Miscanthus</taxon>
    </lineage>
</organism>
<dbReference type="Gene3D" id="3.40.50.1820">
    <property type="entry name" value="alpha/beta hydrolase"/>
    <property type="match status" value="1"/>
</dbReference>
<dbReference type="InterPro" id="IPR036873">
    <property type="entry name" value="Rhodanese-like_dom_sf"/>
</dbReference>
<dbReference type="Proteomes" id="UP000604825">
    <property type="component" value="Unassembled WGS sequence"/>
</dbReference>
<dbReference type="Gene3D" id="3.40.250.10">
    <property type="entry name" value="Rhodanese-like domain"/>
    <property type="match status" value="1"/>
</dbReference>
<dbReference type="Gene3D" id="3.30.70.100">
    <property type="match status" value="1"/>
</dbReference>
<dbReference type="FunFam" id="3.30.70.100:FF:000045">
    <property type="entry name" value="Rhodanese-like domain-containing protein 6"/>
    <property type="match status" value="1"/>
</dbReference>
<name>A0A811SJ17_9POAL</name>
<dbReference type="InterPro" id="IPR029058">
    <property type="entry name" value="AB_hydrolase_fold"/>
</dbReference>
<dbReference type="OrthoDB" id="25002at2759"/>
<dbReference type="Pfam" id="PF03959">
    <property type="entry name" value="FSH1"/>
    <property type="match status" value="1"/>
</dbReference>
<feature type="domain" description="Rhodanese" evidence="1">
    <location>
        <begin position="164"/>
        <end position="264"/>
    </location>
</feature>
<dbReference type="InterPro" id="IPR005645">
    <property type="entry name" value="FSH-like_dom"/>
</dbReference>
<sequence length="464" mass="51007">MDATGQQEQHTGNGGGDRYGVLLYYKYAEVPDAAELAAFYEAHCSGLALVGRVRVGPDGVNATLGGRMTALEKHVAELSSNALFEGTDFKLASCDDPVDERVARECGFSSLSVRVVKELVTLCSNPTSAPPEISSAGRHLSAAEFHSVLQNVAGTSLDAVAYAEKKEVVVLDARNVYETRIGKFNVPNAKTLDPEIRQYSDLPSWIDEHAEQLRGKSILMYCTGGILCEMASAYIRSKGEGFENVFQLFGGIQRYLEQFPDGGYFEGKNFVFDHRVDLALRPLLRQTFTSVCDTKTEIAWLIAPNSHCNPEQDWRAADVPFDPLQYQQQTEGFEESYTYLENAISHMGSFDGILGFSQGAAMAALFCRQQQKICGSPKFRFGMFCSGYPAPVGDFGNEPIKLPSLHCFGNGDGHDKQIANRASAELAGLFDQDCCSVVEHDMGHIIPTRSPYIDRIKDFLSSFL</sequence>
<dbReference type="SMART" id="SM00450">
    <property type="entry name" value="RHOD"/>
    <property type="match status" value="1"/>
</dbReference>
<protein>
    <recommendedName>
        <fullName evidence="1">Rhodanese domain-containing protein</fullName>
    </recommendedName>
</protein>
<dbReference type="Pfam" id="PF17773">
    <property type="entry name" value="UPF0176_N"/>
    <property type="match status" value="1"/>
</dbReference>
<dbReference type="SUPFAM" id="SSF53474">
    <property type="entry name" value="alpha/beta-Hydrolases"/>
    <property type="match status" value="1"/>
</dbReference>
<dbReference type="InterPro" id="IPR040503">
    <property type="entry name" value="TRHO_N"/>
</dbReference>
<evidence type="ECO:0000313" key="2">
    <source>
        <dbReference type="EMBL" id="CAD6341692.1"/>
    </source>
</evidence>
<dbReference type="PANTHER" id="PTHR43268">
    <property type="entry name" value="THIOSULFATE SULFURTRANSFERASE/RHODANESE-LIKE DOMAIN-CONTAINING PROTEIN 2"/>
    <property type="match status" value="1"/>
</dbReference>
<dbReference type="FunFam" id="3.40.250.10:FF:000022">
    <property type="entry name" value="Thiosulfate sulfurtransferase/rhodanese-like domain-containing protein 2"/>
    <property type="match status" value="1"/>
</dbReference>
<accession>A0A811SJ17</accession>
<dbReference type="PANTHER" id="PTHR43268:SF6">
    <property type="entry name" value="THIOSULFATE SULFURTRANSFERASE_RHODANESE-LIKE DOMAIN-CONTAINING PROTEIN 2"/>
    <property type="match status" value="1"/>
</dbReference>
<dbReference type="PROSITE" id="PS50206">
    <property type="entry name" value="RHODANESE_3"/>
    <property type="match status" value="1"/>
</dbReference>
<gene>
    <name evidence="2" type="ORF">NCGR_LOCUS65790</name>
</gene>
<comment type="caution">
    <text evidence="2">The sequence shown here is derived from an EMBL/GenBank/DDBJ whole genome shotgun (WGS) entry which is preliminary data.</text>
</comment>
<dbReference type="CDD" id="cd01518">
    <property type="entry name" value="RHOD_YceA"/>
    <property type="match status" value="1"/>
</dbReference>
<evidence type="ECO:0000259" key="1">
    <source>
        <dbReference type="PROSITE" id="PS50206"/>
    </source>
</evidence>
<proteinExistence type="predicted"/>
<dbReference type="AlphaFoldDB" id="A0A811SJ17"/>
<reference evidence="2" key="1">
    <citation type="submission" date="2020-10" db="EMBL/GenBank/DDBJ databases">
        <authorList>
            <person name="Han B."/>
            <person name="Lu T."/>
            <person name="Zhao Q."/>
            <person name="Huang X."/>
            <person name="Zhao Y."/>
        </authorList>
    </citation>
    <scope>NUCLEOTIDE SEQUENCE</scope>
</reference>
<dbReference type="InterPro" id="IPR001763">
    <property type="entry name" value="Rhodanese-like_dom"/>
</dbReference>
<dbReference type="EMBL" id="CAJGYO010000269">
    <property type="protein sequence ID" value="CAD6341692.1"/>
    <property type="molecule type" value="Genomic_DNA"/>
</dbReference>
<dbReference type="Pfam" id="PF00581">
    <property type="entry name" value="Rhodanese"/>
    <property type="match status" value="1"/>
</dbReference>
<evidence type="ECO:0000313" key="3">
    <source>
        <dbReference type="Proteomes" id="UP000604825"/>
    </source>
</evidence>